<evidence type="ECO:0000313" key="10">
    <source>
        <dbReference type="EMBL" id="SNB85366.1"/>
    </source>
</evidence>
<sequence length="562" mass="64301">MIAVLFPLLLLSPALLLFCLDHNPSTVLFNGLIVVFLAALFKKQKHWVLFAPFLLLIPVYWVYIVRYETFLTEQILAIVLETHYQEAKAFVGNISWLILGLAATWLGFCTYLCVKTYQSRWVWQHKSRFFALATGAIYFVMIFLTSVVFDPYRAFNPDESLWSHIKKETVAKNAMSEQIKASYPLGLMIALRDTYREQETLANLVSKTQQFSFQAHAQAGLDKSTVVLVIGESSRAANWQLNGYARETNPLLSKQSNLVNLNNMLSIANNTRLSVPMMITRKPENLVESIDFAEKSVISAFKEAGYKTYWLSNQQKYGTHDTSTSVYIKEADEQIFANYADYTNPGSVDGVLLPHLNKILTQPENKKLIILHLLGSHVNYTHRYPDEFRRFTPDTKELSNADMPDLISQAQYKNQFINAYDNSILYTDFVLNEVIETLKRQTQTPTFLLYASDHGEDLQDGECTKTIHGNMTVYDFQVSALAWYSDIYQQQFPEKIAMLHQNQHRKMNHTAIVPTLLDSMNISIANDSLPRSLLKNYADYPRYVMNKPFAENGGVGVCKEIK</sequence>
<dbReference type="RefSeq" id="WP_095061916.1">
    <property type="nucleotide sequence ID" value="NZ_JARWIG010000005.1"/>
</dbReference>
<evidence type="ECO:0000313" key="11">
    <source>
        <dbReference type="Proteomes" id="UP000215450"/>
    </source>
</evidence>
<reference evidence="9" key="1">
    <citation type="submission" date="2017-05" db="EMBL/GenBank/DDBJ databases">
        <authorList>
            <person name="Song R."/>
            <person name="Chenine A.L."/>
            <person name="Ruprecht R.M."/>
        </authorList>
    </citation>
    <scope>NUCLEOTIDE SEQUENCE</scope>
    <source>
        <strain evidence="9">Kingella_eburonensis</strain>
    </source>
</reference>
<dbReference type="InterPro" id="IPR017850">
    <property type="entry name" value="Alkaline_phosphatase_core_sf"/>
</dbReference>
<feature type="transmembrane region" description="Helical" evidence="7">
    <location>
        <begin position="48"/>
        <end position="64"/>
    </location>
</feature>
<dbReference type="GO" id="GO:0009244">
    <property type="term" value="P:lipopolysaccharide core region biosynthetic process"/>
    <property type="evidence" value="ECO:0007669"/>
    <property type="project" value="TreeGrafter"/>
</dbReference>
<dbReference type="Gene3D" id="3.40.720.10">
    <property type="entry name" value="Alkaline Phosphatase, subunit A"/>
    <property type="match status" value="1"/>
</dbReference>
<keyword evidence="3 9" id="KW-0808">Transferase</keyword>
<evidence type="ECO:0000256" key="6">
    <source>
        <dbReference type="ARBA" id="ARBA00023136"/>
    </source>
</evidence>
<keyword evidence="11" id="KW-1185">Reference proteome</keyword>
<dbReference type="EC" id="2.7.-.-" evidence="9"/>
<dbReference type="Pfam" id="PF00884">
    <property type="entry name" value="Sulfatase"/>
    <property type="match status" value="1"/>
</dbReference>
<dbReference type="OrthoDB" id="9786870at2"/>
<proteinExistence type="predicted"/>
<dbReference type="PANTHER" id="PTHR30443:SF2">
    <property type="entry name" value="PHOSPHOETHANOLAMINE TRANSFERASE EPTC"/>
    <property type="match status" value="1"/>
</dbReference>
<dbReference type="EMBL" id="FXUV02000098">
    <property type="protein sequence ID" value="SNB85366.1"/>
    <property type="molecule type" value="Genomic_DNA"/>
</dbReference>
<dbReference type="InterPro" id="IPR040423">
    <property type="entry name" value="PEA_transferase"/>
</dbReference>
<keyword evidence="2" id="KW-1003">Cell membrane</keyword>
<dbReference type="InterPro" id="IPR058130">
    <property type="entry name" value="PEA_transf_C"/>
</dbReference>
<dbReference type="GO" id="GO:0005886">
    <property type="term" value="C:plasma membrane"/>
    <property type="evidence" value="ECO:0007669"/>
    <property type="project" value="UniProtKB-SubCell"/>
</dbReference>
<dbReference type="AlphaFoldDB" id="A0A238HF72"/>
<keyword evidence="5 7" id="KW-1133">Transmembrane helix</keyword>
<comment type="subcellular location">
    <subcellularLocation>
        <location evidence="1">Cell membrane</location>
        <topology evidence="1">Multi-pass membrane protein</topology>
    </subcellularLocation>
</comment>
<dbReference type="CDD" id="cd16017">
    <property type="entry name" value="LptA"/>
    <property type="match status" value="1"/>
</dbReference>
<name>A0A238HF72_9NEIS</name>
<dbReference type="EMBL" id="FXUV01000002">
    <property type="protein sequence ID" value="SMQ11836.1"/>
    <property type="molecule type" value="Genomic_DNA"/>
</dbReference>
<dbReference type="PANTHER" id="PTHR30443">
    <property type="entry name" value="INNER MEMBRANE PROTEIN"/>
    <property type="match status" value="1"/>
</dbReference>
<dbReference type="InterPro" id="IPR000917">
    <property type="entry name" value="Sulfatase_N"/>
</dbReference>
<feature type="transmembrane region" description="Helical" evidence="7">
    <location>
        <begin position="94"/>
        <end position="117"/>
    </location>
</feature>
<evidence type="ECO:0000256" key="4">
    <source>
        <dbReference type="ARBA" id="ARBA00022692"/>
    </source>
</evidence>
<gene>
    <name evidence="9" type="primary">eptC</name>
    <name evidence="10" type="ORF">KEBURONENSIS_00721</name>
    <name evidence="9" type="ORF">KEBURONENSIS_00843</name>
</gene>
<evidence type="ECO:0000256" key="7">
    <source>
        <dbReference type="SAM" id="Phobius"/>
    </source>
</evidence>
<reference evidence="10 11" key="2">
    <citation type="submission" date="2017-06" db="EMBL/GenBank/DDBJ databases">
        <authorList>
            <person name="Kim H.J."/>
            <person name="Triplett B.A."/>
        </authorList>
    </citation>
    <scope>NUCLEOTIDE SEQUENCE [LARGE SCALE GENOMIC DNA]</scope>
    <source>
        <strain evidence="10">Kingella_eburonensis</strain>
    </source>
</reference>
<dbReference type="Proteomes" id="UP000215450">
    <property type="component" value="Unassembled WGS sequence"/>
</dbReference>
<organism evidence="9">
    <name type="scientific">Kingella negevensis</name>
    <dbReference type="NCBI Taxonomy" id="1522312"/>
    <lineage>
        <taxon>Bacteria</taxon>
        <taxon>Pseudomonadati</taxon>
        <taxon>Pseudomonadota</taxon>
        <taxon>Betaproteobacteria</taxon>
        <taxon>Neisseriales</taxon>
        <taxon>Neisseriaceae</taxon>
        <taxon>Kingella</taxon>
    </lineage>
</organism>
<dbReference type="STRING" id="1522312.GCA_900177895_00546"/>
<feature type="transmembrane region" description="Helical" evidence="7">
    <location>
        <begin position="26"/>
        <end position="41"/>
    </location>
</feature>
<dbReference type="GO" id="GO:0016776">
    <property type="term" value="F:phosphotransferase activity, phosphate group as acceptor"/>
    <property type="evidence" value="ECO:0007669"/>
    <property type="project" value="TreeGrafter"/>
</dbReference>
<accession>A0A238HF72</accession>
<evidence type="ECO:0000256" key="5">
    <source>
        <dbReference type="ARBA" id="ARBA00022989"/>
    </source>
</evidence>
<evidence type="ECO:0000256" key="3">
    <source>
        <dbReference type="ARBA" id="ARBA00022679"/>
    </source>
</evidence>
<feature type="domain" description="Sulfatase N-terminal" evidence="8">
    <location>
        <begin position="225"/>
        <end position="522"/>
    </location>
</feature>
<keyword evidence="4 7" id="KW-0812">Transmembrane</keyword>
<protein>
    <submittedName>
        <fullName evidence="9">Phosphoethanolamine transferase EptC</fullName>
        <ecNumber evidence="9">2.7.-.-</ecNumber>
    </submittedName>
</protein>
<dbReference type="SUPFAM" id="SSF53649">
    <property type="entry name" value="Alkaline phosphatase-like"/>
    <property type="match status" value="1"/>
</dbReference>
<evidence type="ECO:0000256" key="2">
    <source>
        <dbReference type="ARBA" id="ARBA00022475"/>
    </source>
</evidence>
<evidence type="ECO:0000313" key="9">
    <source>
        <dbReference type="EMBL" id="SMQ11836.1"/>
    </source>
</evidence>
<evidence type="ECO:0000259" key="8">
    <source>
        <dbReference type="Pfam" id="PF00884"/>
    </source>
</evidence>
<evidence type="ECO:0000256" key="1">
    <source>
        <dbReference type="ARBA" id="ARBA00004651"/>
    </source>
</evidence>
<feature type="transmembrane region" description="Helical" evidence="7">
    <location>
        <begin position="129"/>
        <end position="149"/>
    </location>
</feature>
<keyword evidence="6 7" id="KW-0472">Membrane</keyword>